<dbReference type="GO" id="GO:0016020">
    <property type="term" value="C:membrane"/>
    <property type="evidence" value="ECO:0007669"/>
    <property type="project" value="UniProtKB-SubCell"/>
</dbReference>
<evidence type="ECO:0000313" key="10">
    <source>
        <dbReference type="Proteomes" id="UP000663877"/>
    </source>
</evidence>
<comment type="subcellular location">
    <subcellularLocation>
        <location evidence="1">Membrane</location>
    </subcellularLocation>
</comment>
<feature type="transmembrane region" description="Helical" evidence="5">
    <location>
        <begin position="219"/>
        <end position="245"/>
    </location>
</feature>
<feature type="domain" description="G-protein coupled receptors family 1 profile" evidence="6">
    <location>
        <begin position="24"/>
        <end position="286"/>
    </location>
</feature>
<gene>
    <name evidence="7" type="ORF">BJG266_LOCUS16393</name>
    <name evidence="8" type="ORF">QVE165_LOCUS18189</name>
</gene>
<dbReference type="PROSITE" id="PS50262">
    <property type="entry name" value="G_PROTEIN_RECEP_F1_2"/>
    <property type="match status" value="1"/>
</dbReference>
<keyword evidence="9" id="KW-1185">Reference proteome</keyword>
<evidence type="ECO:0000256" key="2">
    <source>
        <dbReference type="ARBA" id="ARBA00022692"/>
    </source>
</evidence>
<reference evidence="7" key="1">
    <citation type="submission" date="2021-02" db="EMBL/GenBank/DDBJ databases">
        <authorList>
            <person name="Nowell W R."/>
        </authorList>
    </citation>
    <scope>NUCLEOTIDE SEQUENCE</scope>
</reference>
<keyword evidence="2 5" id="KW-0812">Transmembrane</keyword>
<evidence type="ECO:0000313" key="9">
    <source>
        <dbReference type="Proteomes" id="UP000663832"/>
    </source>
</evidence>
<keyword evidence="4 5" id="KW-0472">Membrane</keyword>
<dbReference type="AlphaFoldDB" id="A0A814HGQ9"/>
<dbReference type="SUPFAM" id="SSF81321">
    <property type="entry name" value="Family A G protein-coupled receptor-like"/>
    <property type="match status" value="1"/>
</dbReference>
<comment type="caution">
    <text evidence="7">The sequence shown here is derived from an EMBL/GenBank/DDBJ whole genome shotgun (WGS) entry which is preliminary data.</text>
</comment>
<evidence type="ECO:0000256" key="3">
    <source>
        <dbReference type="ARBA" id="ARBA00022989"/>
    </source>
</evidence>
<dbReference type="Proteomes" id="UP000663877">
    <property type="component" value="Unassembled WGS sequence"/>
</dbReference>
<keyword evidence="3 5" id="KW-1133">Transmembrane helix</keyword>
<proteinExistence type="predicted"/>
<dbReference type="EMBL" id="CAJNOM010000107">
    <property type="protein sequence ID" value="CAF1061715.1"/>
    <property type="molecule type" value="Genomic_DNA"/>
</dbReference>
<protein>
    <recommendedName>
        <fullName evidence="6">G-protein coupled receptors family 1 profile domain-containing protein</fullName>
    </recommendedName>
</protein>
<feature type="transmembrane region" description="Helical" evidence="5">
    <location>
        <begin position="130"/>
        <end position="153"/>
    </location>
</feature>
<evidence type="ECO:0000313" key="8">
    <source>
        <dbReference type="EMBL" id="CAF1061715.1"/>
    </source>
</evidence>
<feature type="transmembrane region" description="Helical" evidence="5">
    <location>
        <begin position="91"/>
        <end position="110"/>
    </location>
</feature>
<dbReference type="InterPro" id="IPR017452">
    <property type="entry name" value="GPCR_Rhodpsn_7TM"/>
</dbReference>
<feature type="transmembrane region" description="Helical" evidence="5">
    <location>
        <begin position="54"/>
        <end position="79"/>
    </location>
</feature>
<evidence type="ECO:0000256" key="5">
    <source>
        <dbReference type="SAM" id="Phobius"/>
    </source>
</evidence>
<evidence type="ECO:0000259" key="6">
    <source>
        <dbReference type="PROSITE" id="PS50262"/>
    </source>
</evidence>
<organism evidence="7 10">
    <name type="scientific">Adineta steineri</name>
    <dbReference type="NCBI Taxonomy" id="433720"/>
    <lineage>
        <taxon>Eukaryota</taxon>
        <taxon>Metazoa</taxon>
        <taxon>Spiralia</taxon>
        <taxon>Gnathifera</taxon>
        <taxon>Rotifera</taxon>
        <taxon>Eurotatoria</taxon>
        <taxon>Bdelloidea</taxon>
        <taxon>Adinetida</taxon>
        <taxon>Adinetidae</taxon>
        <taxon>Adineta</taxon>
    </lineage>
</organism>
<feature type="transmembrane region" description="Helical" evidence="5">
    <location>
        <begin position="12"/>
        <end position="34"/>
    </location>
</feature>
<feature type="transmembrane region" description="Helical" evidence="5">
    <location>
        <begin position="173"/>
        <end position="198"/>
    </location>
</feature>
<dbReference type="Gene3D" id="1.20.1070.10">
    <property type="entry name" value="Rhodopsin 7-helix transmembrane proteins"/>
    <property type="match status" value="1"/>
</dbReference>
<name>A0A814HGQ9_9BILA</name>
<dbReference type="Proteomes" id="UP000663832">
    <property type="component" value="Unassembled WGS sequence"/>
</dbReference>
<dbReference type="OrthoDB" id="10044919at2759"/>
<evidence type="ECO:0000256" key="4">
    <source>
        <dbReference type="ARBA" id="ARBA00023136"/>
    </source>
</evidence>
<feature type="transmembrane region" description="Helical" evidence="5">
    <location>
        <begin position="257"/>
        <end position="277"/>
    </location>
</feature>
<dbReference type="EMBL" id="CAJNOI010000076">
    <property type="protein sequence ID" value="CAF1009693.1"/>
    <property type="molecule type" value="Genomic_DNA"/>
</dbReference>
<accession>A0A814HGQ9</accession>
<evidence type="ECO:0000256" key="1">
    <source>
        <dbReference type="ARBA" id="ARBA00004370"/>
    </source>
</evidence>
<evidence type="ECO:0000313" key="7">
    <source>
        <dbReference type="EMBL" id="CAF1009693.1"/>
    </source>
</evidence>
<sequence length="288" mass="33405">MSAQVTNIILDLLIIGSATLAVLVSLIMILIMLIHKSTIKRDRTAHLLCINMYVSLLIGCGMILIIYCYTLYGHIYIIISFDGPWCYAQAYLLYVSGCGFFYSYLLQAIYRLCRIVHYTKPSLQSFRLYVYGIVIQWILSFLQVIPVLLLRTFEYLSQDYHCQIAIYNVRGLIMGLSMVHMIPISLTTICCIYTMMYIRRRSVIRKSIRQQANDRRDFLVLKRIFILLSILIASGMPTLGISLFFQISGYLPLWSTQFQWLTATFSIFTVSVILIFVSPNIPKFWKRQ</sequence>